<dbReference type="PANTHER" id="PTHR34203">
    <property type="entry name" value="METHYLTRANSFERASE, FKBM FAMILY PROTEIN"/>
    <property type="match status" value="1"/>
</dbReference>
<sequence length="271" mass="31517">MRKLFLKILKKFNPGTIKIRHHYTNTKFVLDAFKHKGYWYYGKKREKETVELFSEIIPTCKFIIEIGAHIGYFSQFFSTFINKPGKVLIFEPGINNLPYLKQNISSLSNTKLEEKAISDQNGKANFYIEELTGQNNSLLSDYKVFDEVMINSGFKMEKISVEVETIRLDSYLQQNFMEEKPDFIKIDIEGAELLALQGMTNTLQQFFPSLMVEVTENVPQVTTMLKDMGYLLFSPKRKELTGFSNFSGNLFCIHKSKKDLIDKLNIIRYET</sequence>
<dbReference type="Pfam" id="PF05050">
    <property type="entry name" value="Methyltransf_21"/>
    <property type="match status" value="1"/>
</dbReference>
<dbReference type="AlphaFoldDB" id="A0A9E6ZQ91"/>
<dbReference type="InterPro" id="IPR052514">
    <property type="entry name" value="SAM-dependent_MTase"/>
</dbReference>
<feature type="domain" description="Methyltransferase FkbM" evidence="1">
    <location>
        <begin position="65"/>
        <end position="231"/>
    </location>
</feature>
<dbReference type="Gene3D" id="3.40.50.150">
    <property type="entry name" value="Vaccinia Virus protein VP39"/>
    <property type="match status" value="1"/>
</dbReference>
<reference evidence="2" key="1">
    <citation type="submission" date="2022-03" db="EMBL/GenBank/DDBJ databases">
        <title>Description of Abyssus ytuae gen. nov., sp. nov., a novel member of the family Flavobacteriaceae isolated from the sediment of Mariana Trench.</title>
        <authorList>
            <person name="Zhang J."/>
            <person name="Xu X."/>
        </authorList>
    </citation>
    <scope>NUCLEOTIDE SEQUENCE</scope>
    <source>
        <strain evidence="2">MT3330</strain>
    </source>
</reference>
<gene>
    <name evidence="2" type="ORF">MQE35_13710</name>
</gene>
<accession>A0A9E6ZQ91</accession>
<dbReference type="EMBL" id="CP094358">
    <property type="protein sequence ID" value="UOB16788.1"/>
    <property type="molecule type" value="Genomic_DNA"/>
</dbReference>
<evidence type="ECO:0000259" key="1">
    <source>
        <dbReference type="Pfam" id="PF05050"/>
    </source>
</evidence>
<dbReference type="PANTHER" id="PTHR34203:SF15">
    <property type="entry name" value="SLL1173 PROTEIN"/>
    <property type="match status" value="1"/>
</dbReference>
<protein>
    <submittedName>
        <fullName evidence="2">FkbM family methyltransferase</fullName>
    </submittedName>
</protein>
<dbReference type="RefSeq" id="WP_255842025.1">
    <property type="nucleotide sequence ID" value="NZ_CP094358.1"/>
</dbReference>
<keyword evidence="2" id="KW-0808">Transferase</keyword>
<proteinExistence type="predicted"/>
<dbReference type="GO" id="GO:0008168">
    <property type="term" value="F:methyltransferase activity"/>
    <property type="evidence" value="ECO:0007669"/>
    <property type="project" value="UniProtKB-KW"/>
</dbReference>
<dbReference type="SUPFAM" id="SSF53335">
    <property type="entry name" value="S-adenosyl-L-methionine-dependent methyltransferases"/>
    <property type="match status" value="1"/>
</dbReference>
<dbReference type="GO" id="GO:0032259">
    <property type="term" value="P:methylation"/>
    <property type="evidence" value="ECO:0007669"/>
    <property type="project" value="UniProtKB-KW"/>
</dbReference>
<dbReference type="InterPro" id="IPR006342">
    <property type="entry name" value="FkbM_mtfrase"/>
</dbReference>
<dbReference type="KEGG" id="fbm:MQE35_13710"/>
<dbReference type="Proteomes" id="UP000831290">
    <property type="component" value="Chromosome"/>
</dbReference>
<dbReference type="InterPro" id="IPR029063">
    <property type="entry name" value="SAM-dependent_MTases_sf"/>
</dbReference>
<evidence type="ECO:0000313" key="2">
    <source>
        <dbReference type="EMBL" id="UOB16788.1"/>
    </source>
</evidence>
<dbReference type="NCBIfam" id="TIGR01444">
    <property type="entry name" value="fkbM_fam"/>
    <property type="match status" value="1"/>
</dbReference>
<name>A0A9E6ZQ91_9FLAO</name>
<keyword evidence="2" id="KW-0489">Methyltransferase</keyword>
<keyword evidence="3" id="KW-1185">Reference proteome</keyword>
<organism evidence="2 3">
    <name type="scientific">Abyssalbus ytuae</name>
    <dbReference type="NCBI Taxonomy" id="2926907"/>
    <lineage>
        <taxon>Bacteria</taxon>
        <taxon>Pseudomonadati</taxon>
        <taxon>Bacteroidota</taxon>
        <taxon>Flavobacteriia</taxon>
        <taxon>Flavobacteriales</taxon>
        <taxon>Flavobacteriaceae</taxon>
        <taxon>Abyssalbus</taxon>
    </lineage>
</organism>
<evidence type="ECO:0000313" key="3">
    <source>
        <dbReference type="Proteomes" id="UP000831290"/>
    </source>
</evidence>